<sequence>MTICEMVEELLATADDLEIDLIPFAAGSVPSSTDFRRYMWQFEGHHTQLAVVPSLVDVAADRVRTRPLAGLPLVLVEGSAPGEPCLWGSGSWIWVCPCSSSSCSARCCS</sequence>
<gene>
    <name evidence="1" type="ORF">QH948_14020</name>
</gene>
<protein>
    <submittedName>
        <fullName evidence="1">Uncharacterized protein</fullName>
    </submittedName>
</protein>
<dbReference type="RefSeq" id="WP_281144942.1">
    <property type="nucleotide sequence ID" value="NZ_CP123967.1"/>
</dbReference>
<evidence type="ECO:0000313" key="1">
    <source>
        <dbReference type="EMBL" id="WGT47207.1"/>
    </source>
</evidence>
<organism evidence="1 2">
    <name type="scientific">Tessaracoccus lacteus</name>
    <dbReference type="NCBI Taxonomy" id="3041766"/>
    <lineage>
        <taxon>Bacteria</taxon>
        <taxon>Bacillati</taxon>
        <taxon>Actinomycetota</taxon>
        <taxon>Actinomycetes</taxon>
        <taxon>Propionibacteriales</taxon>
        <taxon>Propionibacteriaceae</taxon>
        <taxon>Tessaracoccus</taxon>
    </lineage>
</organism>
<name>A0ABY8PXG7_9ACTN</name>
<keyword evidence="2" id="KW-1185">Reference proteome</keyword>
<dbReference type="EMBL" id="CP123967">
    <property type="protein sequence ID" value="WGT47207.1"/>
    <property type="molecule type" value="Genomic_DNA"/>
</dbReference>
<dbReference type="Proteomes" id="UP001244136">
    <property type="component" value="Chromosome"/>
</dbReference>
<evidence type="ECO:0000313" key="2">
    <source>
        <dbReference type="Proteomes" id="UP001244136"/>
    </source>
</evidence>
<reference evidence="1 2" key="1">
    <citation type="journal article" date="2008" name="Int. J. Syst. Evol. Microbiol.">
        <title>Tessaracoccus flavescens sp. nov., isolated from marine sediment.</title>
        <authorList>
            <person name="Lee D.W."/>
            <person name="Lee S.D."/>
        </authorList>
    </citation>
    <scope>NUCLEOTIDE SEQUENCE [LARGE SCALE GENOMIC DNA]</scope>
    <source>
        <strain evidence="1 2">T21</strain>
    </source>
</reference>
<accession>A0ABY8PXG7</accession>
<proteinExistence type="predicted"/>